<dbReference type="EMBL" id="MU970100">
    <property type="protein sequence ID" value="KAK9321370.1"/>
    <property type="molecule type" value="Genomic_DNA"/>
</dbReference>
<protein>
    <submittedName>
        <fullName evidence="1">Uncharacterized protein</fullName>
    </submittedName>
</protein>
<dbReference type="Proteomes" id="UP001489719">
    <property type="component" value="Unassembled WGS sequence"/>
</dbReference>
<organism evidence="1 2">
    <name type="scientific">Lipomyces orientalis</name>
    <dbReference type="NCBI Taxonomy" id="1233043"/>
    <lineage>
        <taxon>Eukaryota</taxon>
        <taxon>Fungi</taxon>
        <taxon>Dikarya</taxon>
        <taxon>Ascomycota</taxon>
        <taxon>Saccharomycotina</taxon>
        <taxon>Lipomycetes</taxon>
        <taxon>Lipomycetales</taxon>
        <taxon>Lipomycetaceae</taxon>
        <taxon>Lipomyces</taxon>
    </lineage>
</organism>
<comment type="caution">
    <text evidence="1">The sequence shown here is derived from an EMBL/GenBank/DDBJ whole genome shotgun (WGS) entry which is preliminary data.</text>
</comment>
<sequence>MAILSSRSILIRILHRALTASAHLSATATLSNNDHAGALIDGPSRDQLNLLELEMYLLMAEGVLLLTEGMGEDGLKEDAVSILDFRVILPTIISSLLANIESRRYLNRSRILRHSATTDLLLNYYKVERPDIFRNKLRVYPETFDGLVTLLKEAPVFLSMTGYNATSVEMHLAILLYRLGHYGNGASIEEVASWAGVGAGTVDCITKRTLFAIFQIDLESSAVRWPTPEEREQYKQWVEAMSCPEWRNG</sequence>
<evidence type="ECO:0000313" key="1">
    <source>
        <dbReference type="EMBL" id="KAK9321370.1"/>
    </source>
</evidence>
<accession>A0ACC3TK66</accession>
<name>A0ACC3TK66_9ASCO</name>
<evidence type="ECO:0000313" key="2">
    <source>
        <dbReference type="Proteomes" id="UP001489719"/>
    </source>
</evidence>
<gene>
    <name evidence="1" type="ORF">V1517DRAFT_175131</name>
</gene>
<reference evidence="2" key="1">
    <citation type="journal article" date="2024" name="Front. Bioeng. Biotechnol.">
        <title>Genome-scale model development and genomic sequencing of the oleaginous clade Lipomyces.</title>
        <authorList>
            <person name="Czajka J.J."/>
            <person name="Han Y."/>
            <person name="Kim J."/>
            <person name="Mondo S.J."/>
            <person name="Hofstad B.A."/>
            <person name="Robles A."/>
            <person name="Haridas S."/>
            <person name="Riley R."/>
            <person name="LaButti K."/>
            <person name="Pangilinan J."/>
            <person name="Andreopoulos W."/>
            <person name="Lipzen A."/>
            <person name="Yan J."/>
            <person name="Wang M."/>
            <person name="Ng V."/>
            <person name="Grigoriev I.V."/>
            <person name="Spatafora J.W."/>
            <person name="Magnuson J.K."/>
            <person name="Baker S.E."/>
            <person name="Pomraning K.R."/>
        </authorList>
    </citation>
    <scope>NUCLEOTIDE SEQUENCE [LARGE SCALE GENOMIC DNA]</scope>
    <source>
        <strain evidence="2">CBS 10300</strain>
    </source>
</reference>
<keyword evidence="2" id="KW-1185">Reference proteome</keyword>
<proteinExistence type="predicted"/>